<dbReference type="GO" id="GO:0012505">
    <property type="term" value="C:endomembrane system"/>
    <property type="evidence" value="ECO:0007669"/>
    <property type="project" value="UniProtKB-SubCell"/>
</dbReference>
<dbReference type="NCBIfam" id="TIGR00231">
    <property type="entry name" value="small_GTP"/>
    <property type="match status" value="1"/>
</dbReference>
<dbReference type="GO" id="GO:0005525">
    <property type="term" value="F:GTP binding"/>
    <property type="evidence" value="ECO:0007669"/>
    <property type="project" value="UniProtKB-KW"/>
</dbReference>
<dbReference type="Gene3D" id="3.40.50.300">
    <property type="entry name" value="P-loop containing nucleotide triphosphate hydrolases"/>
    <property type="match status" value="1"/>
</dbReference>
<dbReference type="PROSITE" id="PS51419">
    <property type="entry name" value="RAB"/>
    <property type="match status" value="1"/>
</dbReference>
<dbReference type="AlphaFoldDB" id="A0A8X6MUX3"/>
<dbReference type="Pfam" id="PF00071">
    <property type="entry name" value="Ras"/>
    <property type="match status" value="1"/>
</dbReference>
<dbReference type="InterPro" id="IPR027417">
    <property type="entry name" value="P-loop_NTPase"/>
</dbReference>
<name>A0A8X6MUX3_NEPPI</name>
<dbReference type="GO" id="GO:0003924">
    <property type="term" value="F:GTPase activity"/>
    <property type="evidence" value="ECO:0007669"/>
    <property type="project" value="InterPro"/>
</dbReference>
<dbReference type="PRINTS" id="PR00449">
    <property type="entry name" value="RASTRNSFRMNG"/>
</dbReference>
<evidence type="ECO:0000256" key="3">
    <source>
        <dbReference type="ARBA" id="ARBA00023134"/>
    </source>
</evidence>
<keyword evidence="8" id="KW-1185">Reference proteome</keyword>
<evidence type="ECO:0000256" key="6">
    <source>
        <dbReference type="SAM" id="MobiDB-lite"/>
    </source>
</evidence>
<evidence type="ECO:0000313" key="7">
    <source>
        <dbReference type="EMBL" id="GFS79116.1"/>
    </source>
</evidence>
<evidence type="ECO:0000256" key="2">
    <source>
        <dbReference type="ARBA" id="ARBA00022741"/>
    </source>
</evidence>
<dbReference type="SMART" id="SM00174">
    <property type="entry name" value="RHO"/>
    <property type="match status" value="1"/>
</dbReference>
<keyword evidence="3" id="KW-0342">GTP-binding</keyword>
<dbReference type="InterPro" id="IPR020849">
    <property type="entry name" value="Small_GTPase_Ras-type"/>
</dbReference>
<keyword evidence="2" id="KW-0547">Nucleotide-binding</keyword>
<comment type="subcellular location">
    <subcellularLocation>
        <location evidence="5">Endomembrane system</location>
        <topology evidence="5">Lipid-anchor</topology>
        <orientation evidence="5">Cytoplasmic side</orientation>
    </subcellularLocation>
</comment>
<proteinExistence type="predicted"/>
<gene>
    <name evidence="7" type="primary">Ras64B</name>
    <name evidence="7" type="ORF">NPIL_345941</name>
</gene>
<keyword evidence="4" id="KW-0449">Lipoprotein</keyword>
<dbReference type="SMART" id="SM00175">
    <property type="entry name" value="RAB"/>
    <property type="match status" value="1"/>
</dbReference>
<dbReference type="InterPro" id="IPR001806">
    <property type="entry name" value="Small_GTPase"/>
</dbReference>
<protein>
    <submittedName>
        <fullName evidence="7">Ras-like protein 2</fullName>
    </submittedName>
</protein>
<dbReference type="PROSITE" id="PS51421">
    <property type="entry name" value="RAS"/>
    <property type="match status" value="1"/>
</dbReference>
<evidence type="ECO:0000256" key="5">
    <source>
        <dbReference type="ARBA" id="ARBA00046278"/>
    </source>
</evidence>
<accession>A0A8X6MUX3</accession>
<keyword evidence="1" id="KW-0488">Methylation</keyword>
<evidence type="ECO:0000313" key="8">
    <source>
        <dbReference type="Proteomes" id="UP000887013"/>
    </source>
</evidence>
<dbReference type="PROSITE" id="PS51420">
    <property type="entry name" value="RHO"/>
    <property type="match status" value="1"/>
</dbReference>
<dbReference type="GO" id="GO:0016020">
    <property type="term" value="C:membrane"/>
    <property type="evidence" value="ECO:0007669"/>
    <property type="project" value="InterPro"/>
</dbReference>
<dbReference type="OrthoDB" id="265044at2759"/>
<feature type="non-terminal residue" evidence="7">
    <location>
        <position position="1"/>
    </location>
</feature>
<dbReference type="GO" id="GO:0007165">
    <property type="term" value="P:signal transduction"/>
    <property type="evidence" value="ECO:0007669"/>
    <property type="project" value="InterPro"/>
</dbReference>
<evidence type="ECO:0000256" key="1">
    <source>
        <dbReference type="ARBA" id="ARBA00022481"/>
    </source>
</evidence>
<evidence type="ECO:0000256" key="4">
    <source>
        <dbReference type="ARBA" id="ARBA00023288"/>
    </source>
</evidence>
<dbReference type="SUPFAM" id="SSF52540">
    <property type="entry name" value="P-loop containing nucleoside triphosphate hydrolases"/>
    <property type="match status" value="1"/>
</dbReference>
<dbReference type="Proteomes" id="UP000887013">
    <property type="component" value="Unassembled WGS sequence"/>
</dbReference>
<sequence>IRNSFSCTATATCIALNSKVFRKHSDLVATALTFSKLDFKCFSCLEIQWVKHSPPFSSSEASSTSVTRKDVKRKRRSAQNVSAGTEELNPCSCTGVFEALRCCFCASAHRKSSDPDTHSHSLMSKSQLSSPPIKTQVVVLGPSRVGKTALVLRYLRRHFEADYEPTIEDVYSKKIRMPDGEVHEVLITDTAGSLLFPDLREDSIRSADGFVIVFALNSVESLRDCIQICDQILNLRGNNASIVLVGNKTDLINERQVSPEMVQEVVNQRFRSYVYIETSAKLKQNIKQIFIELIQLLSGTQRIS</sequence>
<feature type="region of interest" description="Disordered" evidence="6">
    <location>
        <begin position="54"/>
        <end position="79"/>
    </location>
</feature>
<reference evidence="7" key="1">
    <citation type="submission" date="2020-08" db="EMBL/GenBank/DDBJ databases">
        <title>Multicomponent nature underlies the extraordinary mechanical properties of spider dragline silk.</title>
        <authorList>
            <person name="Kono N."/>
            <person name="Nakamura H."/>
            <person name="Mori M."/>
            <person name="Yoshida Y."/>
            <person name="Ohtoshi R."/>
            <person name="Malay A.D."/>
            <person name="Moran D.A.P."/>
            <person name="Tomita M."/>
            <person name="Numata K."/>
            <person name="Arakawa K."/>
        </authorList>
    </citation>
    <scope>NUCLEOTIDE SEQUENCE</scope>
</reference>
<dbReference type="PANTHER" id="PTHR24070">
    <property type="entry name" value="RAS, DI-RAS, AND RHEB FAMILY MEMBERS OF SMALL GTPASE SUPERFAMILY"/>
    <property type="match status" value="1"/>
</dbReference>
<dbReference type="InterPro" id="IPR005225">
    <property type="entry name" value="Small_GTP-bd"/>
</dbReference>
<comment type="caution">
    <text evidence="7">The sequence shown here is derived from an EMBL/GenBank/DDBJ whole genome shotgun (WGS) entry which is preliminary data.</text>
</comment>
<dbReference type="EMBL" id="BMAW01002537">
    <property type="protein sequence ID" value="GFS79116.1"/>
    <property type="molecule type" value="Genomic_DNA"/>
</dbReference>
<organism evidence="7 8">
    <name type="scientific">Nephila pilipes</name>
    <name type="common">Giant wood spider</name>
    <name type="synonym">Nephila maculata</name>
    <dbReference type="NCBI Taxonomy" id="299642"/>
    <lineage>
        <taxon>Eukaryota</taxon>
        <taxon>Metazoa</taxon>
        <taxon>Ecdysozoa</taxon>
        <taxon>Arthropoda</taxon>
        <taxon>Chelicerata</taxon>
        <taxon>Arachnida</taxon>
        <taxon>Araneae</taxon>
        <taxon>Araneomorphae</taxon>
        <taxon>Entelegynae</taxon>
        <taxon>Araneoidea</taxon>
        <taxon>Nephilidae</taxon>
        <taxon>Nephila</taxon>
    </lineage>
</organism>
<dbReference type="SMART" id="SM00173">
    <property type="entry name" value="RAS"/>
    <property type="match status" value="1"/>
</dbReference>
<feature type="compositionally biased region" description="Low complexity" evidence="6">
    <location>
        <begin position="54"/>
        <end position="65"/>
    </location>
</feature>